<dbReference type="EMBL" id="BKCJ011072226">
    <property type="protein sequence ID" value="GFC79825.1"/>
    <property type="molecule type" value="Genomic_DNA"/>
</dbReference>
<gene>
    <name evidence="1" type="ORF">Tci_851795</name>
</gene>
<feature type="non-terminal residue" evidence="1">
    <location>
        <position position="1"/>
    </location>
</feature>
<comment type="caution">
    <text evidence="1">The sequence shown here is derived from an EMBL/GenBank/DDBJ whole genome shotgun (WGS) entry which is preliminary data.</text>
</comment>
<dbReference type="AlphaFoldDB" id="A0A699R2H6"/>
<evidence type="ECO:0000313" key="1">
    <source>
        <dbReference type="EMBL" id="GFC79825.1"/>
    </source>
</evidence>
<proteinExistence type="predicted"/>
<name>A0A699R2H6_TANCI</name>
<protein>
    <submittedName>
        <fullName evidence="1">Uncharacterized protein</fullName>
    </submittedName>
</protein>
<sequence length="122" mass="14179">PEPGYTQNYNSCPHDSPSFPQQYPCCDDCGFTHEPHQSPPKNHDYYDEQNSCYDSNSFGFKQIQTPQYTVNHQIFNAHNDLLNSQNKLNEQMTSICEMVGQLIQKKQEEKQIQEDQAANARY</sequence>
<reference evidence="1" key="1">
    <citation type="journal article" date="2019" name="Sci. Rep.">
        <title>Draft genome of Tanacetum cinerariifolium, the natural source of mosquito coil.</title>
        <authorList>
            <person name="Yamashiro T."/>
            <person name="Shiraishi A."/>
            <person name="Satake H."/>
            <person name="Nakayama K."/>
        </authorList>
    </citation>
    <scope>NUCLEOTIDE SEQUENCE</scope>
</reference>
<organism evidence="1">
    <name type="scientific">Tanacetum cinerariifolium</name>
    <name type="common">Dalmatian daisy</name>
    <name type="synonym">Chrysanthemum cinerariifolium</name>
    <dbReference type="NCBI Taxonomy" id="118510"/>
    <lineage>
        <taxon>Eukaryota</taxon>
        <taxon>Viridiplantae</taxon>
        <taxon>Streptophyta</taxon>
        <taxon>Embryophyta</taxon>
        <taxon>Tracheophyta</taxon>
        <taxon>Spermatophyta</taxon>
        <taxon>Magnoliopsida</taxon>
        <taxon>eudicotyledons</taxon>
        <taxon>Gunneridae</taxon>
        <taxon>Pentapetalae</taxon>
        <taxon>asterids</taxon>
        <taxon>campanulids</taxon>
        <taxon>Asterales</taxon>
        <taxon>Asteraceae</taxon>
        <taxon>Asteroideae</taxon>
        <taxon>Anthemideae</taxon>
        <taxon>Anthemidinae</taxon>
        <taxon>Tanacetum</taxon>
    </lineage>
</organism>
<accession>A0A699R2H6</accession>